<feature type="transmembrane region" description="Helical" evidence="6">
    <location>
        <begin position="405"/>
        <end position="431"/>
    </location>
</feature>
<dbReference type="InterPro" id="IPR020846">
    <property type="entry name" value="MFS_dom"/>
</dbReference>
<evidence type="ECO:0000256" key="5">
    <source>
        <dbReference type="SAM" id="MobiDB-lite"/>
    </source>
</evidence>
<evidence type="ECO:0000256" key="3">
    <source>
        <dbReference type="ARBA" id="ARBA00022989"/>
    </source>
</evidence>
<proteinExistence type="predicted"/>
<feature type="region of interest" description="Disordered" evidence="5">
    <location>
        <begin position="226"/>
        <end position="264"/>
    </location>
</feature>
<dbReference type="Gene3D" id="1.20.1250.20">
    <property type="entry name" value="MFS general substrate transporter like domains"/>
    <property type="match status" value="1"/>
</dbReference>
<evidence type="ECO:0000256" key="2">
    <source>
        <dbReference type="ARBA" id="ARBA00022692"/>
    </source>
</evidence>
<dbReference type="OrthoDB" id="5215911at2759"/>
<accession>A0A316UI21</accession>
<evidence type="ECO:0000256" key="6">
    <source>
        <dbReference type="SAM" id="Phobius"/>
    </source>
</evidence>
<evidence type="ECO:0000256" key="1">
    <source>
        <dbReference type="ARBA" id="ARBA00004141"/>
    </source>
</evidence>
<dbReference type="EMBL" id="KZ819680">
    <property type="protein sequence ID" value="PWN24554.1"/>
    <property type="molecule type" value="Genomic_DNA"/>
</dbReference>
<dbReference type="GO" id="GO:0022857">
    <property type="term" value="F:transmembrane transporter activity"/>
    <property type="evidence" value="ECO:0007669"/>
    <property type="project" value="InterPro"/>
</dbReference>
<dbReference type="SUPFAM" id="SSF103473">
    <property type="entry name" value="MFS general substrate transporter"/>
    <property type="match status" value="1"/>
</dbReference>
<dbReference type="PANTHER" id="PTHR23502:SF185">
    <property type="entry name" value="MAJOR FACILITATOR SUPERFAMILY (MFS) PROFILE DOMAIN-CONTAINING PROTEIN"/>
    <property type="match status" value="1"/>
</dbReference>
<feature type="transmembrane region" description="Helical" evidence="6">
    <location>
        <begin position="128"/>
        <end position="149"/>
    </location>
</feature>
<keyword evidence="4 6" id="KW-0472">Membrane</keyword>
<dbReference type="GO" id="GO:0005886">
    <property type="term" value="C:plasma membrane"/>
    <property type="evidence" value="ECO:0007669"/>
    <property type="project" value="TreeGrafter"/>
</dbReference>
<reference evidence="8 9" key="1">
    <citation type="journal article" date="2018" name="Mol. Biol. Evol.">
        <title>Broad Genomic Sampling Reveals a Smut Pathogenic Ancestry of the Fungal Clade Ustilaginomycotina.</title>
        <authorList>
            <person name="Kijpornyongpan T."/>
            <person name="Mondo S.J."/>
            <person name="Barry K."/>
            <person name="Sandor L."/>
            <person name="Lee J."/>
            <person name="Lipzen A."/>
            <person name="Pangilinan J."/>
            <person name="LaButti K."/>
            <person name="Hainaut M."/>
            <person name="Henrissat B."/>
            <person name="Grigoriev I.V."/>
            <person name="Spatafora J.W."/>
            <person name="Aime M.C."/>
        </authorList>
    </citation>
    <scope>NUCLEOTIDE SEQUENCE [LARGE SCALE GENOMIC DNA]</scope>
    <source>
        <strain evidence="8 9">MCA 5214</strain>
    </source>
</reference>
<name>A0A316UI21_9BASI</name>
<dbReference type="GeneID" id="37029721"/>
<feature type="domain" description="Major facilitator superfamily (MFS) profile" evidence="7">
    <location>
        <begin position="33"/>
        <end position="508"/>
    </location>
</feature>
<gene>
    <name evidence="8" type="ORF">BDZ90DRAFT_256662</name>
</gene>
<feature type="transmembrane region" description="Helical" evidence="6">
    <location>
        <begin position="99"/>
        <end position="116"/>
    </location>
</feature>
<feature type="transmembrane region" description="Helical" evidence="6">
    <location>
        <begin position="32"/>
        <end position="55"/>
    </location>
</feature>
<keyword evidence="2 6" id="KW-0812">Transmembrane</keyword>
<dbReference type="Proteomes" id="UP000245884">
    <property type="component" value="Unassembled WGS sequence"/>
</dbReference>
<dbReference type="RefSeq" id="XP_025359166.1">
    <property type="nucleotide sequence ID" value="XM_025507898.1"/>
</dbReference>
<feature type="transmembrane region" description="Helical" evidence="6">
    <location>
        <begin position="474"/>
        <end position="495"/>
    </location>
</feature>
<feature type="compositionally biased region" description="Basic and acidic residues" evidence="5">
    <location>
        <begin position="235"/>
        <end position="257"/>
    </location>
</feature>
<feature type="transmembrane region" description="Helical" evidence="6">
    <location>
        <begin position="288"/>
        <end position="311"/>
    </location>
</feature>
<keyword evidence="3 6" id="KW-1133">Transmembrane helix</keyword>
<dbReference type="PANTHER" id="PTHR23502">
    <property type="entry name" value="MAJOR FACILITATOR SUPERFAMILY"/>
    <property type="match status" value="1"/>
</dbReference>
<feature type="transmembrane region" description="Helical" evidence="6">
    <location>
        <begin position="161"/>
        <end position="183"/>
    </location>
</feature>
<feature type="transmembrane region" description="Helical" evidence="6">
    <location>
        <begin position="61"/>
        <end position="87"/>
    </location>
</feature>
<evidence type="ECO:0000313" key="9">
    <source>
        <dbReference type="Proteomes" id="UP000245884"/>
    </source>
</evidence>
<sequence>MAATKSHASPLFDPYSDPAHPTNAWPAWRRHAMLATLAFQAFSANYAAGAHLTIFPQMSEYFGVSIEAIANSIGISILGLGVGSLLWCPLAQAIGHRPVYLIAWTFFVPCAFWMAFAKDYSTFAAGRFFAGFAGSISQVLPATSIAALYKPEWRGTAVSVWALLLIMGPPAAPLITSAVTLAHEWQYCYYVVIIFVGVEWFLVFAFCGETLYTPPQHATPISIAATSTAEEASDEDHKGDKEKEDAVHTSTRDDLEGARGGQQQGHVGYLYNPLRDPMRFLKAAAQPLAMACYVSVLLPCLWAAVAFGWSVGTTIILPQVLHAPAYDFGPILIGCAFLAILVGSVIGKICGGIISDRTVTFLATRNGADGVRRPEYRLWALLLPTLILLPAMILFGYGWADRMAWWVSIVFGAGLYYIGNVAVSSIVQTYIAENDISRSMSSVSVFNFTKCVFSFGVPFYLPSWTEEGTFKSSYLAQGLIVSLLGLAMLGGLIAFGGRLRRWQGLPTA</sequence>
<keyword evidence="9" id="KW-1185">Reference proteome</keyword>
<evidence type="ECO:0000256" key="4">
    <source>
        <dbReference type="ARBA" id="ARBA00023136"/>
    </source>
</evidence>
<feature type="transmembrane region" description="Helical" evidence="6">
    <location>
        <begin position="189"/>
        <end position="207"/>
    </location>
</feature>
<dbReference type="AlphaFoldDB" id="A0A316UI21"/>
<feature type="transmembrane region" description="Helical" evidence="6">
    <location>
        <begin position="443"/>
        <end position="462"/>
    </location>
</feature>
<organism evidence="8 9">
    <name type="scientific">Jaminaea rosea</name>
    <dbReference type="NCBI Taxonomy" id="1569628"/>
    <lineage>
        <taxon>Eukaryota</taxon>
        <taxon>Fungi</taxon>
        <taxon>Dikarya</taxon>
        <taxon>Basidiomycota</taxon>
        <taxon>Ustilaginomycotina</taxon>
        <taxon>Exobasidiomycetes</taxon>
        <taxon>Microstromatales</taxon>
        <taxon>Microstromatales incertae sedis</taxon>
        <taxon>Jaminaea</taxon>
    </lineage>
</organism>
<comment type="subcellular location">
    <subcellularLocation>
        <location evidence="1">Membrane</location>
        <topology evidence="1">Multi-pass membrane protein</topology>
    </subcellularLocation>
</comment>
<feature type="transmembrane region" description="Helical" evidence="6">
    <location>
        <begin position="331"/>
        <end position="355"/>
    </location>
</feature>
<protein>
    <submittedName>
        <fullName evidence="8">MFS general substrate transporter</fullName>
    </submittedName>
</protein>
<dbReference type="PROSITE" id="PS50850">
    <property type="entry name" value="MFS"/>
    <property type="match status" value="1"/>
</dbReference>
<dbReference type="STRING" id="1569628.A0A316UI21"/>
<evidence type="ECO:0000259" key="7">
    <source>
        <dbReference type="PROSITE" id="PS50850"/>
    </source>
</evidence>
<feature type="transmembrane region" description="Helical" evidence="6">
    <location>
        <begin position="376"/>
        <end position="399"/>
    </location>
</feature>
<evidence type="ECO:0000313" key="8">
    <source>
        <dbReference type="EMBL" id="PWN24554.1"/>
    </source>
</evidence>
<dbReference type="Pfam" id="PF07690">
    <property type="entry name" value="MFS_1"/>
    <property type="match status" value="1"/>
</dbReference>
<dbReference type="InterPro" id="IPR036259">
    <property type="entry name" value="MFS_trans_sf"/>
</dbReference>
<dbReference type="InterPro" id="IPR011701">
    <property type="entry name" value="MFS"/>
</dbReference>